<dbReference type="Gene3D" id="3.30.565.10">
    <property type="entry name" value="Histidine kinase-like ATPase, C-terminal domain"/>
    <property type="match status" value="1"/>
</dbReference>
<evidence type="ECO:0000256" key="5">
    <source>
        <dbReference type="ARBA" id="ARBA00022741"/>
    </source>
</evidence>
<sequence>MDQSKWMRAIPYACSLAVMGFFSIILVWIAVTEPERRWWVIGDLAVGISGLVLLPARHRAPFTVALITAAAALISTTVIGPAFVAYVSLTKHRRWGRIVLAALLLWTATAVYSSSDGLTQQLILAVSTMTLSIIALTVAGLYLRSRRDLETERANRRAEEQLRQFEQLEQARLNERARIAREMHDVLAHRISLLSLHAGALAHRTDLSAADVRAAATVIHESAHQALTELRATLGSLRDTSSTAPPQPSWTELPALLDEVRQAGQIVDVSNEVPDAAHLPAQIGRHAYRIVQEALTNARKHAPGARVEVLLRGRPGQELHLRISNTLTPGRVDPSSGGLGLIGLTERANMVNGTLTNHVTNAQFILDATLPWEMSS</sequence>
<evidence type="ECO:0000256" key="7">
    <source>
        <dbReference type="ARBA" id="ARBA00022840"/>
    </source>
</evidence>
<evidence type="ECO:0000259" key="11">
    <source>
        <dbReference type="Pfam" id="PF07730"/>
    </source>
</evidence>
<evidence type="ECO:0000256" key="6">
    <source>
        <dbReference type="ARBA" id="ARBA00022777"/>
    </source>
</evidence>
<dbReference type="GO" id="GO:0000155">
    <property type="term" value="F:phosphorelay sensor kinase activity"/>
    <property type="evidence" value="ECO:0007669"/>
    <property type="project" value="InterPro"/>
</dbReference>
<dbReference type="InterPro" id="IPR050482">
    <property type="entry name" value="Sensor_HK_TwoCompSys"/>
</dbReference>
<feature type="coiled-coil region" evidence="9">
    <location>
        <begin position="148"/>
        <end position="178"/>
    </location>
</feature>
<keyword evidence="7" id="KW-0067">ATP-binding</keyword>
<evidence type="ECO:0000256" key="9">
    <source>
        <dbReference type="SAM" id="Coils"/>
    </source>
</evidence>
<keyword evidence="6 12" id="KW-0418">Kinase</keyword>
<reference evidence="12 13" key="1">
    <citation type="submission" date="2018-09" db="EMBL/GenBank/DDBJ databases">
        <title>Novel species of Cryobacterium.</title>
        <authorList>
            <person name="Liu Q."/>
            <person name="Xin Y.-H."/>
        </authorList>
    </citation>
    <scope>NUCLEOTIDE SEQUENCE [LARGE SCALE GENOMIC DNA]</scope>
    <source>
        <strain evidence="12 13">Hh39</strain>
    </source>
</reference>
<dbReference type="PANTHER" id="PTHR24421:SF10">
    <property type="entry name" value="NITRATE_NITRITE SENSOR PROTEIN NARQ"/>
    <property type="match status" value="1"/>
</dbReference>
<evidence type="ECO:0000313" key="13">
    <source>
        <dbReference type="Proteomes" id="UP000272015"/>
    </source>
</evidence>
<dbReference type="InterPro" id="IPR036890">
    <property type="entry name" value="HATPase_C_sf"/>
</dbReference>
<keyword evidence="10" id="KW-1133">Transmembrane helix</keyword>
<keyword evidence="4" id="KW-0808">Transferase</keyword>
<dbReference type="GO" id="GO:0046983">
    <property type="term" value="F:protein dimerization activity"/>
    <property type="evidence" value="ECO:0007669"/>
    <property type="project" value="InterPro"/>
</dbReference>
<dbReference type="AlphaFoldDB" id="A0A3A5N1J1"/>
<evidence type="ECO:0000256" key="4">
    <source>
        <dbReference type="ARBA" id="ARBA00022679"/>
    </source>
</evidence>
<evidence type="ECO:0000256" key="10">
    <source>
        <dbReference type="SAM" id="Phobius"/>
    </source>
</evidence>
<evidence type="ECO:0000256" key="8">
    <source>
        <dbReference type="ARBA" id="ARBA00023012"/>
    </source>
</evidence>
<dbReference type="Gene3D" id="1.20.5.1930">
    <property type="match status" value="1"/>
</dbReference>
<dbReference type="EC" id="2.7.13.3" evidence="2"/>
<organism evidence="12 13">
    <name type="scientific">Cryobacterium melibiosiphilum</name>
    <dbReference type="NCBI Taxonomy" id="995039"/>
    <lineage>
        <taxon>Bacteria</taxon>
        <taxon>Bacillati</taxon>
        <taxon>Actinomycetota</taxon>
        <taxon>Actinomycetes</taxon>
        <taxon>Micrococcales</taxon>
        <taxon>Microbacteriaceae</taxon>
        <taxon>Cryobacterium</taxon>
    </lineage>
</organism>
<evidence type="ECO:0000256" key="2">
    <source>
        <dbReference type="ARBA" id="ARBA00012438"/>
    </source>
</evidence>
<proteinExistence type="predicted"/>
<keyword evidence="9" id="KW-0175">Coiled coil</keyword>
<evidence type="ECO:0000313" key="12">
    <source>
        <dbReference type="EMBL" id="RJT92166.1"/>
    </source>
</evidence>
<feature type="domain" description="Signal transduction histidine kinase subgroup 3 dimerisation and phosphoacceptor" evidence="11">
    <location>
        <begin position="175"/>
        <end position="240"/>
    </location>
</feature>
<dbReference type="PANTHER" id="PTHR24421">
    <property type="entry name" value="NITRATE/NITRITE SENSOR PROTEIN NARX-RELATED"/>
    <property type="match status" value="1"/>
</dbReference>
<feature type="transmembrane region" description="Helical" evidence="10">
    <location>
        <begin position="121"/>
        <end position="143"/>
    </location>
</feature>
<comment type="catalytic activity">
    <reaction evidence="1">
        <text>ATP + protein L-histidine = ADP + protein N-phospho-L-histidine.</text>
        <dbReference type="EC" id="2.7.13.3"/>
    </reaction>
</comment>
<dbReference type="Pfam" id="PF07730">
    <property type="entry name" value="HisKA_3"/>
    <property type="match status" value="1"/>
</dbReference>
<feature type="transmembrane region" description="Helical" evidence="10">
    <location>
        <begin position="38"/>
        <end position="56"/>
    </location>
</feature>
<comment type="caution">
    <text evidence="12">The sequence shown here is derived from an EMBL/GenBank/DDBJ whole genome shotgun (WGS) entry which is preliminary data.</text>
</comment>
<keyword evidence="3" id="KW-0597">Phosphoprotein</keyword>
<name>A0A3A5N1J1_9MICO</name>
<feature type="transmembrane region" description="Helical" evidence="10">
    <location>
        <begin position="6"/>
        <end position="31"/>
    </location>
</feature>
<gene>
    <name evidence="12" type="ORF">D6T64_00635</name>
</gene>
<dbReference type="EMBL" id="QZVS01000030">
    <property type="protein sequence ID" value="RJT92166.1"/>
    <property type="molecule type" value="Genomic_DNA"/>
</dbReference>
<feature type="transmembrane region" description="Helical" evidence="10">
    <location>
        <begin position="62"/>
        <end position="86"/>
    </location>
</feature>
<evidence type="ECO:0000256" key="1">
    <source>
        <dbReference type="ARBA" id="ARBA00000085"/>
    </source>
</evidence>
<dbReference type="Proteomes" id="UP000272015">
    <property type="component" value="Unassembled WGS sequence"/>
</dbReference>
<dbReference type="CDD" id="cd16917">
    <property type="entry name" value="HATPase_UhpB-NarQ-NarX-like"/>
    <property type="match status" value="1"/>
</dbReference>
<keyword evidence="8" id="KW-0902">Two-component regulatory system</keyword>
<keyword evidence="13" id="KW-1185">Reference proteome</keyword>
<feature type="transmembrane region" description="Helical" evidence="10">
    <location>
        <begin position="98"/>
        <end position="115"/>
    </location>
</feature>
<dbReference type="InterPro" id="IPR011712">
    <property type="entry name" value="Sig_transdc_His_kin_sub3_dim/P"/>
</dbReference>
<accession>A0A3A5N1J1</accession>
<dbReference type="SUPFAM" id="SSF55874">
    <property type="entry name" value="ATPase domain of HSP90 chaperone/DNA topoisomerase II/histidine kinase"/>
    <property type="match status" value="1"/>
</dbReference>
<protein>
    <recommendedName>
        <fullName evidence="2">histidine kinase</fullName>
        <ecNumber evidence="2">2.7.13.3</ecNumber>
    </recommendedName>
</protein>
<dbReference type="GO" id="GO:0016020">
    <property type="term" value="C:membrane"/>
    <property type="evidence" value="ECO:0007669"/>
    <property type="project" value="InterPro"/>
</dbReference>
<keyword evidence="10" id="KW-0472">Membrane</keyword>
<dbReference type="GO" id="GO:0005524">
    <property type="term" value="F:ATP binding"/>
    <property type="evidence" value="ECO:0007669"/>
    <property type="project" value="UniProtKB-KW"/>
</dbReference>
<evidence type="ECO:0000256" key="3">
    <source>
        <dbReference type="ARBA" id="ARBA00022553"/>
    </source>
</evidence>
<dbReference type="RefSeq" id="WP_119970449.1">
    <property type="nucleotide sequence ID" value="NZ_JBHSQA010000044.1"/>
</dbReference>
<keyword evidence="10" id="KW-0812">Transmembrane</keyword>
<dbReference type="OrthoDB" id="227596at2"/>
<keyword evidence="5" id="KW-0547">Nucleotide-binding</keyword>